<dbReference type="InterPro" id="IPR024409">
    <property type="entry name" value="DUF3833"/>
</dbReference>
<gene>
    <name evidence="1" type="ORF">ACFO4O_09365</name>
</gene>
<dbReference type="RefSeq" id="WP_382407717.1">
    <property type="nucleotide sequence ID" value="NZ_JBHSGU010000002.1"/>
</dbReference>
<sequence length="181" mass="20286">MSIQSSLKSLLIFLSALVVMGCSVSIEGDTYRDVQPEFKLESFFDGKVKAWGIVQNRSGEVVQRFIVDIDAYQQDGNLILDETFEYGVGDGPLTRVWTISKNSDGTYTGNAGDIAGPATGISYGNAFSFAYEMDLEVDGSTYRVNFDDWFWAFNDDTMMNRSYIKKFGIVMAEVTIFMQKQ</sequence>
<keyword evidence="2" id="KW-1185">Reference proteome</keyword>
<dbReference type="Proteomes" id="UP001595897">
    <property type="component" value="Unassembled WGS sequence"/>
</dbReference>
<protein>
    <submittedName>
        <fullName evidence="1">DUF3833 domain-containing protein</fullName>
    </submittedName>
</protein>
<evidence type="ECO:0000313" key="2">
    <source>
        <dbReference type="Proteomes" id="UP001595897"/>
    </source>
</evidence>
<organism evidence="1 2">
    <name type="scientific">Glaciecola siphonariae</name>
    <dbReference type="NCBI Taxonomy" id="521012"/>
    <lineage>
        <taxon>Bacteria</taxon>
        <taxon>Pseudomonadati</taxon>
        <taxon>Pseudomonadota</taxon>
        <taxon>Gammaproteobacteria</taxon>
        <taxon>Alteromonadales</taxon>
        <taxon>Alteromonadaceae</taxon>
        <taxon>Glaciecola</taxon>
    </lineage>
</organism>
<evidence type="ECO:0000313" key="1">
    <source>
        <dbReference type="EMBL" id="MFC4700364.1"/>
    </source>
</evidence>
<dbReference type="EMBL" id="JBHSGU010000002">
    <property type="protein sequence ID" value="MFC4700364.1"/>
    <property type="molecule type" value="Genomic_DNA"/>
</dbReference>
<proteinExistence type="predicted"/>
<comment type="caution">
    <text evidence="1">The sequence shown here is derived from an EMBL/GenBank/DDBJ whole genome shotgun (WGS) entry which is preliminary data.</text>
</comment>
<name>A0ABV9LX22_9ALTE</name>
<accession>A0ABV9LX22</accession>
<reference evidence="2" key="1">
    <citation type="journal article" date="2019" name="Int. J. Syst. Evol. Microbiol.">
        <title>The Global Catalogue of Microorganisms (GCM) 10K type strain sequencing project: providing services to taxonomists for standard genome sequencing and annotation.</title>
        <authorList>
            <consortium name="The Broad Institute Genomics Platform"/>
            <consortium name="The Broad Institute Genome Sequencing Center for Infectious Disease"/>
            <person name="Wu L."/>
            <person name="Ma J."/>
        </authorList>
    </citation>
    <scope>NUCLEOTIDE SEQUENCE [LARGE SCALE GENOMIC DNA]</scope>
    <source>
        <strain evidence="2">KACC 12507</strain>
    </source>
</reference>
<dbReference type="Pfam" id="PF12915">
    <property type="entry name" value="DUF3833"/>
    <property type="match status" value="1"/>
</dbReference>